<dbReference type="SUPFAM" id="SSF50331">
    <property type="entry name" value="MOP-like"/>
    <property type="match status" value="1"/>
</dbReference>
<evidence type="ECO:0000256" key="6">
    <source>
        <dbReference type="ARBA" id="ARBA00022840"/>
    </source>
</evidence>
<keyword evidence="9" id="KW-0406">Ion transport</keyword>
<keyword evidence="4" id="KW-0997">Cell inner membrane</keyword>
<dbReference type="GO" id="GO:0016887">
    <property type="term" value="F:ATP hydrolysis activity"/>
    <property type="evidence" value="ECO:0007669"/>
    <property type="project" value="InterPro"/>
</dbReference>
<dbReference type="InterPro" id="IPR027417">
    <property type="entry name" value="P-loop_NTPase"/>
</dbReference>
<dbReference type="FunFam" id="3.40.50.300:FF:000425">
    <property type="entry name" value="Probable ABC transporter, ATP-binding subunit"/>
    <property type="match status" value="1"/>
</dbReference>
<keyword evidence="2" id="KW-1003">Cell membrane</keyword>
<dbReference type="GO" id="GO:0005524">
    <property type="term" value="F:ATP binding"/>
    <property type="evidence" value="ECO:0007669"/>
    <property type="project" value="UniProtKB-KW"/>
</dbReference>
<dbReference type="GO" id="GO:0043190">
    <property type="term" value="C:ATP-binding cassette (ABC) transporter complex"/>
    <property type="evidence" value="ECO:0007669"/>
    <property type="project" value="InterPro"/>
</dbReference>
<feature type="domain" description="ABC transporter" evidence="12">
    <location>
        <begin position="80"/>
        <end position="308"/>
    </location>
</feature>
<evidence type="ECO:0000256" key="8">
    <source>
        <dbReference type="ARBA" id="ARBA00023004"/>
    </source>
</evidence>
<evidence type="ECO:0000256" key="3">
    <source>
        <dbReference type="ARBA" id="ARBA00022496"/>
    </source>
</evidence>
<dbReference type="GO" id="GO:0015697">
    <property type="term" value="P:quaternary ammonium group transport"/>
    <property type="evidence" value="ECO:0007669"/>
    <property type="project" value="UniProtKB-ARBA"/>
</dbReference>
<dbReference type="SMART" id="SM00382">
    <property type="entry name" value="AAA"/>
    <property type="match status" value="1"/>
</dbReference>
<feature type="compositionally biased region" description="Basic and acidic residues" evidence="11">
    <location>
        <begin position="18"/>
        <end position="38"/>
    </location>
</feature>
<dbReference type="Pfam" id="PF00005">
    <property type="entry name" value="ABC_tran"/>
    <property type="match status" value="1"/>
</dbReference>
<evidence type="ECO:0000256" key="1">
    <source>
        <dbReference type="ARBA" id="ARBA00022448"/>
    </source>
</evidence>
<keyword evidence="5" id="KW-0547">Nucleotide-binding</keyword>
<feature type="compositionally biased region" description="Basic and acidic residues" evidence="11">
    <location>
        <begin position="48"/>
        <end position="63"/>
    </location>
</feature>
<evidence type="ECO:0000256" key="10">
    <source>
        <dbReference type="ARBA" id="ARBA00023136"/>
    </source>
</evidence>
<dbReference type="AlphaFoldDB" id="A0A1M7RWP5"/>
<dbReference type="GO" id="GO:0015408">
    <property type="term" value="F:ABC-type ferric iron transporter activity"/>
    <property type="evidence" value="ECO:0007669"/>
    <property type="project" value="InterPro"/>
</dbReference>
<dbReference type="CDD" id="cd03259">
    <property type="entry name" value="ABC_Carb_Solutes_like"/>
    <property type="match status" value="1"/>
</dbReference>
<keyword evidence="8" id="KW-0408">Iron</keyword>
<proteinExistence type="predicted"/>
<dbReference type="STRING" id="1189325.SAMN04488119_102285"/>
<dbReference type="InterPro" id="IPR003593">
    <property type="entry name" value="AAA+_ATPase"/>
</dbReference>
<dbReference type="PANTHER" id="PTHR42781:SF5">
    <property type="entry name" value="PUTRESCINE TRANSPORT ATP-BINDING PROTEIN POTG"/>
    <property type="match status" value="1"/>
</dbReference>
<evidence type="ECO:0000256" key="11">
    <source>
        <dbReference type="SAM" id="MobiDB-lite"/>
    </source>
</evidence>
<dbReference type="SUPFAM" id="SSF52540">
    <property type="entry name" value="P-loop containing nucleoside triphosphate hydrolases"/>
    <property type="match status" value="1"/>
</dbReference>
<evidence type="ECO:0000313" key="13">
    <source>
        <dbReference type="EMBL" id="SHN50558.1"/>
    </source>
</evidence>
<dbReference type="InterPro" id="IPR015853">
    <property type="entry name" value="ABC_transpr_FbpC"/>
</dbReference>
<dbReference type="InterPro" id="IPR003439">
    <property type="entry name" value="ABC_transporter-like_ATP-bd"/>
</dbReference>
<dbReference type="Gene3D" id="3.40.50.300">
    <property type="entry name" value="P-loop containing nucleotide triphosphate hydrolases"/>
    <property type="match status" value="1"/>
</dbReference>
<evidence type="ECO:0000259" key="12">
    <source>
        <dbReference type="PROSITE" id="PS50893"/>
    </source>
</evidence>
<reference evidence="13 14" key="1">
    <citation type="submission" date="2016-12" db="EMBL/GenBank/DDBJ databases">
        <authorList>
            <person name="Song W.-J."/>
            <person name="Kurnit D.M."/>
        </authorList>
    </citation>
    <scope>NUCLEOTIDE SEQUENCE [LARGE SCALE GENOMIC DNA]</scope>
    <source>
        <strain evidence="13 14">CGMCC 1.10808</strain>
    </source>
</reference>
<evidence type="ECO:0000256" key="7">
    <source>
        <dbReference type="ARBA" id="ARBA00022967"/>
    </source>
</evidence>
<dbReference type="Pfam" id="PF08402">
    <property type="entry name" value="TOBE_2"/>
    <property type="match status" value="1"/>
</dbReference>
<dbReference type="Proteomes" id="UP000184066">
    <property type="component" value="Unassembled WGS sequence"/>
</dbReference>
<dbReference type="InterPro" id="IPR008995">
    <property type="entry name" value="Mo/tungstate-bd_C_term_dom"/>
</dbReference>
<dbReference type="PANTHER" id="PTHR42781">
    <property type="entry name" value="SPERMIDINE/PUTRESCINE IMPORT ATP-BINDING PROTEIN POTA"/>
    <property type="match status" value="1"/>
</dbReference>
<dbReference type="InterPro" id="IPR017871">
    <property type="entry name" value="ABC_transporter-like_CS"/>
</dbReference>
<keyword evidence="3" id="KW-0410">Iron transport</keyword>
<gene>
    <name evidence="13" type="ORF">SAMN05216200_101233</name>
</gene>
<dbReference type="EMBL" id="FRDL01000001">
    <property type="protein sequence ID" value="SHN50558.1"/>
    <property type="molecule type" value="Genomic_DNA"/>
</dbReference>
<keyword evidence="1" id="KW-0813">Transport</keyword>
<evidence type="ECO:0000256" key="5">
    <source>
        <dbReference type="ARBA" id="ARBA00022741"/>
    </source>
</evidence>
<dbReference type="InterPro" id="IPR050093">
    <property type="entry name" value="ABC_SmlMolc_Importer"/>
</dbReference>
<evidence type="ECO:0000256" key="2">
    <source>
        <dbReference type="ARBA" id="ARBA00022475"/>
    </source>
</evidence>
<keyword evidence="6 13" id="KW-0067">ATP-binding</keyword>
<evidence type="ECO:0000256" key="9">
    <source>
        <dbReference type="ARBA" id="ARBA00023065"/>
    </source>
</evidence>
<keyword evidence="14" id="KW-1185">Reference proteome</keyword>
<name>A0A1M7RWP5_9RHOB</name>
<dbReference type="PROSITE" id="PS00211">
    <property type="entry name" value="ABC_TRANSPORTER_1"/>
    <property type="match status" value="1"/>
</dbReference>
<organism evidence="13 14">
    <name type="scientific">Oceanicella actignis</name>
    <dbReference type="NCBI Taxonomy" id="1189325"/>
    <lineage>
        <taxon>Bacteria</taxon>
        <taxon>Pseudomonadati</taxon>
        <taxon>Pseudomonadota</taxon>
        <taxon>Alphaproteobacteria</taxon>
        <taxon>Rhodobacterales</taxon>
        <taxon>Paracoccaceae</taxon>
        <taxon>Oceanicella</taxon>
    </lineage>
</organism>
<dbReference type="PROSITE" id="PS50893">
    <property type="entry name" value="ABC_TRANSPORTER_2"/>
    <property type="match status" value="1"/>
</dbReference>
<protein>
    <submittedName>
        <fullName evidence="13">Iron(III) transport system ATP-binding protein</fullName>
    </submittedName>
</protein>
<sequence length="434" mass="47157">MTHDIENTGGASGAAARAVEREAQDARADEAPAARARSEAGPQTRAHPRPEPPARKPAHELAPRRPARPAAPPLLAPPRLALAGLRKDYDGRRVVDDVSLEVEPGELVCLLGPSGCGKSTTLRIAAGVERQDAGTVALDGRVVSDGVRHAPPEARSIGLMFQDFALFPHLTVAQNVAFGLPRARAAEAETYLRRVGLGGYGDKFPHMLSGGEQQRVALARALAPRPRVMLMDEPFSGLDQRLRDEIRDDTLSVLKEEGTGVLLVTHEPEEAMRMADRIALMRGGRIVQVGAPYHIYNHPADLEAAAFFSDVNVIRAVVRSRQTDTPFGLFLTPDLPDGAEVEIVIRPQHLRIELDRGQPAPRESAEHGVPAYGRVERARFMGSESLIEARMEHDGAILRATTPGAFLPERGTGLWLSMRRDRCFLFPARPRAGA</sequence>
<accession>A0A1M7RWP5</accession>
<evidence type="ECO:0000256" key="4">
    <source>
        <dbReference type="ARBA" id="ARBA00022519"/>
    </source>
</evidence>
<keyword evidence="7" id="KW-1278">Translocase</keyword>
<evidence type="ECO:0000313" key="14">
    <source>
        <dbReference type="Proteomes" id="UP000184066"/>
    </source>
</evidence>
<dbReference type="InterPro" id="IPR013611">
    <property type="entry name" value="Transp-assoc_OB_typ2"/>
</dbReference>
<feature type="region of interest" description="Disordered" evidence="11">
    <location>
        <begin position="1"/>
        <end position="75"/>
    </location>
</feature>
<keyword evidence="10" id="KW-0472">Membrane</keyword>